<comment type="caution">
    <text evidence="1">The sequence shown here is derived from an EMBL/GenBank/DDBJ whole genome shotgun (WGS) entry which is preliminary data.</text>
</comment>
<gene>
    <name evidence="1" type="ORF">COK38_03470</name>
</gene>
<protein>
    <recommendedName>
        <fullName evidence="3">YtzH-like protein</fullName>
    </recommendedName>
</protein>
<accession>A0AA44TG49</accession>
<dbReference type="InterPro" id="IPR025547">
    <property type="entry name" value="YtzH"/>
</dbReference>
<dbReference type="Pfam" id="PF14165">
    <property type="entry name" value="YtzH"/>
    <property type="match status" value="1"/>
</dbReference>
<dbReference type="RefSeq" id="WP_001122232.1">
    <property type="nucleotide sequence ID" value="NZ_NTUG01000020.1"/>
</dbReference>
<proteinExistence type="predicted"/>
<dbReference type="EMBL" id="NVBO01000027">
    <property type="protein sequence ID" value="PFS06186.1"/>
    <property type="molecule type" value="Genomic_DNA"/>
</dbReference>
<dbReference type="Proteomes" id="UP000226357">
    <property type="component" value="Unassembled WGS sequence"/>
</dbReference>
<evidence type="ECO:0008006" key="3">
    <source>
        <dbReference type="Google" id="ProtNLM"/>
    </source>
</evidence>
<reference evidence="1 2" key="1">
    <citation type="submission" date="2017-09" db="EMBL/GenBank/DDBJ databases">
        <title>Large-scale bioinformatics analysis of Bacillus genomes uncovers conserved roles of natural products in bacterial physiology.</title>
        <authorList>
            <consortium name="Agbiome Team Llc"/>
            <person name="Bleich R.M."/>
            <person name="Grubbs K.J."/>
            <person name="Santa Maria K.C."/>
            <person name="Allen S.E."/>
            <person name="Farag S."/>
            <person name="Shank E.A."/>
            <person name="Bowers A."/>
        </authorList>
    </citation>
    <scope>NUCLEOTIDE SEQUENCE [LARGE SCALE GENOMIC DNA]</scope>
    <source>
        <strain evidence="1 2">AFS067272</strain>
    </source>
</reference>
<evidence type="ECO:0000313" key="1">
    <source>
        <dbReference type="EMBL" id="PFS06186.1"/>
    </source>
</evidence>
<evidence type="ECO:0000313" key="2">
    <source>
        <dbReference type="Proteomes" id="UP000226357"/>
    </source>
</evidence>
<sequence>MPINQQHQLEILKDILINHQSDCCGTVSECEQLERLIQSLLANDTINSDVKAMLNDVYYYSQSGKYSPDLDNHISNNQEQLTQWISGMDNFS</sequence>
<name>A0AA44TG49_BACCE</name>
<organism evidence="1 2">
    <name type="scientific">Bacillus cereus</name>
    <dbReference type="NCBI Taxonomy" id="1396"/>
    <lineage>
        <taxon>Bacteria</taxon>
        <taxon>Bacillati</taxon>
        <taxon>Bacillota</taxon>
        <taxon>Bacilli</taxon>
        <taxon>Bacillales</taxon>
        <taxon>Bacillaceae</taxon>
        <taxon>Bacillus</taxon>
        <taxon>Bacillus cereus group</taxon>
    </lineage>
</organism>
<dbReference type="AlphaFoldDB" id="A0AA44TG49"/>